<feature type="binding site" evidence="5">
    <location>
        <position position="116"/>
    </location>
    <ligand>
        <name>biotin</name>
        <dbReference type="ChEBI" id="CHEBI:57586"/>
    </ligand>
</feature>
<keyword evidence="5" id="KW-0805">Transcription regulation</keyword>
<comment type="similarity">
    <text evidence="5">Belongs to the biotin--protein ligase family.</text>
</comment>
<comment type="caution">
    <text evidence="7">The sequence shown here is derived from an EMBL/GenBank/DDBJ whole genome shotgun (WGS) entry which is preliminary data.</text>
</comment>
<keyword evidence="8" id="KW-1185">Reference proteome</keyword>
<evidence type="ECO:0000256" key="5">
    <source>
        <dbReference type="HAMAP-Rule" id="MF_00978"/>
    </source>
</evidence>
<dbReference type="PANTHER" id="PTHR12835">
    <property type="entry name" value="BIOTIN PROTEIN LIGASE"/>
    <property type="match status" value="1"/>
</dbReference>
<keyword evidence="3 5" id="KW-0067">ATP-binding</keyword>
<dbReference type="CDD" id="cd16442">
    <property type="entry name" value="BPL"/>
    <property type="match status" value="1"/>
</dbReference>
<keyword evidence="5" id="KW-0678">Repressor</keyword>
<dbReference type="SUPFAM" id="SSF55681">
    <property type="entry name" value="Class II aaRS and biotin synthetases"/>
    <property type="match status" value="1"/>
</dbReference>
<dbReference type="Pfam" id="PF08279">
    <property type="entry name" value="HTH_11"/>
    <property type="match status" value="1"/>
</dbReference>
<dbReference type="NCBIfam" id="TIGR00121">
    <property type="entry name" value="birA_ligase"/>
    <property type="match status" value="1"/>
</dbReference>
<dbReference type="InterPro" id="IPR003142">
    <property type="entry name" value="BPL_C"/>
</dbReference>
<dbReference type="InterPro" id="IPR030855">
    <property type="entry name" value="Bifunct_BirA"/>
</dbReference>
<gene>
    <name evidence="5" type="primary">birA</name>
    <name evidence="7" type="ORF">ACFQ4B_01130</name>
</gene>
<reference evidence="8" key="1">
    <citation type="journal article" date="2019" name="Int. J. Syst. Evol. Microbiol.">
        <title>The Global Catalogue of Microorganisms (GCM) 10K type strain sequencing project: providing services to taxonomists for standard genome sequencing and annotation.</title>
        <authorList>
            <consortium name="The Broad Institute Genomics Platform"/>
            <consortium name="The Broad Institute Genome Sequencing Center for Infectious Disease"/>
            <person name="Wu L."/>
            <person name="Ma J."/>
        </authorList>
    </citation>
    <scope>NUCLEOTIDE SEQUENCE [LARGE SCALE GENOMIC DNA]</scope>
    <source>
        <strain evidence="8">CCUG 53270</strain>
    </source>
</reference>
<dbReference type="Gene3D" id="2.30.30.100">
    <property type="match status" value="1"/>
</dbReference>
<evidence type="ECO:0000256" key="4">
    <source>
        <dbReference type="ARBA" id="ARBA00023267"/>
    </source>
</evidence>
<protein>
    <recommendedName>
        <fullName evidence="5">Bifunctional ligase/repressor BirA</fullName>
    </recommendedName>
    <alternativeName>
        <fullName evidence="5">Biotin--[acetyl-CoA-carboxylase] ligase</fullName>
        <ecNumber evidence="5">6.3.4.15</ecNumber>
    </alternativeName>
    <alternativeName>
        <fullName evidence="5">Biotin--protein ligase</fullName>
    </alternativeName>
    <alternativeName>
        <fullName evidence="5">Biotin-[acetyl-CoA carboxylase] synthetase</fullName>
    </alternativeName>
</protein>
<keyword evidence="4 5" id="KW-0092">Biotin</keyword>
<organism evidence="7 8">
    <name type="scientific">Paenibacillus vulneris</name>
    <dbReference type="NCBI Taxonomy" id="1133364"/>
    <lineage>
        <taxon>Bacteria</taxon>
        <taxon>Bacillati</taxon>
        <taxon>Bacillota</taxon>
        <taxon>Bacilli</taxon>
        <taxon>Bacillales</taxon>
        <taxon>Paenibacillaceae</taxon>
        <taxon>Paenibacillus</taxon>
    </lineage>
</organism>
<feature type="domain" description="BPL/LPL catalytic" evidence="6">
    <location>
        <begin position="69"/>
        <end position="261"/>
    </location>
</feature>
<feature type="DNA-binding region" description="H-T-H motif" evidence="5">
    <location>
        <begin position="21"/>
        <end position="40"/>
    </location>
</feature>
<dbReference type="EC" id="6.3.4.15" evidence="5"/>
<dbReference type="GO" id="GO:0004077">
    <property type="term" value="F:biotin--[biotin carboxyl-carrier protein] ligase activity"/>
    <property type="evidence" value="ECO:0007669"/>
    <property type="project" value="UniProtKB-EC"/>
</dbReference>
<dbReference type="PANTHER" id="PTHR12835:SF5">
    <property type="entry name" value="BIOTIN--PROTEIN LIGASE"/>
    <property type="match status" value="1"/>
</dbReference>
<dbReference type="InterPro" id="IPR004408">
    <property type="entry name" value="Biotin_CoA_COase_ligase"/>
</dbReference>
<proteinExistence type="inferred from homology"/>
<sequence>MSIHEQLIRIFEDQPQQFLSGEELSTKLNCSRTAIWKHIERLRQEGYEFEAVSRKGYRLTSKPEKLDVQAIQNRLETKVLGRTMFYYDEVDSTQIVARERIAQGAEEGTLVVAELQTAGRGRLGRKWHSPKGKGLWMSLVLKPRIPLHFTPQLTLLIAVALCRSLRQSTGLPIGIKWPNDLLIEGKKISGILLESSAEDENLHYVVAGIGIGVNLTQEDYPDDELRAKATSLAIESGKKWDRTEILCQFLKELELVYDLYHEQGFGPIKLLWEALSVSLHRTITCHTPRGQAVGYAVGIDDSGALSVRLPDGSMTLWYSGDIELSPATHDSL</sequence>
<dbReference type="Pfam" id="PF03099">
    <property type="entry name" value="BPL_LplA_LipB"/>
    <property type="match status" value="1"/>
</dbReference>
<keyword evidence="2 5" id="KW-0547">Nucleotide-binding</keyword>
<dbReference type="InterPro" id="IPR013196">
    <property type="entry name" value="HTH_11"/>
</dbReference>
<comment type="caution">
    <text evidence="5">Lacks conserved residue(s) required for the propagation of feature annotation.</text>
</comment>
<evidence type="ECO:0000256" key="1">
    <source>
        <dbReference type="ARBA" id="ARBA00022598"/>
    </source>
</evidence>
<keyword evidence="1 5" id="KW-0436">Ligase</keyword>
<evidence type="ECO:0000259" key="6">
    <source>
        <dbReference type="PROSITE" id="PS51733"/>
    </source>
</evidence>
<dbReference type="Proteomes" id="UP001597180">
    <property type="component" value="Unassembled WGS sequence"/>
</dbReference>
<dbReference type="InterPro" id="IPR036388">
    <property type="entry name" value="WH-like_DNA-bd_sf"/>
</dbReference>
<dbReference type="PROSITE" id="PS51733">
    <property type="entry name" value="BPL_LPL_CATALYTIC"/>
    <property type="match status" value="1"/>
</dbReference>
<evidence type="ECO:0000256" key="3">
    <source>
        <dbReference type="ARBA" id="ARBA00022840"/>
    </source>
</evidence>
<dbReference type="InterPro" id="IPR036390">
    <property type="entry name" value="WH_DNA-bd_sf"/>
</dbReference>
<dbReference type="InterPro" id="IPR008988">
    <property type="entry name" value="Transcriptional_repressor_C"/>
</dbReference>
<evidence type="ECO:0000313" key="8">
    <source>
        <dbReference type="Proteomes" id="UP001597180"/>
    </source>
</evidence>
<dbReference type="HAMAP" id="MF_00978">
    <property type="entry name" value="Bifunct_BirA"/>
    <property type="match status" value="1"/>
</dbReference>
<evidence type="ECO:0000256" key="2">
    <source>
        <dbReference type="ARBA" id="ARBA00022741"/>
    </source>
</evidence>
<dbReference type="RefSeq" id="WP_345587582.1">
    <property type="nucleotide sequence ID" value="NZ_BAABJG010000011.1"/>
</dbReference>
<feature type="binding site" evidence="5">
    <location>
        <begin position="120"/>
        <end position="122"/>
    </location>
    <ligand>
        <name>biotin</name>
        <dbReference type="ChEBI" id="CHEBI:57586"/>
    </ligand>
</feature>
<comment type="catalytic activity">
    <reaction evidence="5">
        <text>biotin + L-lysyl-[protein] + ATP = N(6)-biotinyl-L-lysyl-[protein] + AMP + diphosphate + H(+)</text>
        <dbReference type="Rhea" id="RHEA:11756"/>
        <dbReference type="Rhea" id="RHEA-COMP:9752"/>
        <dbReference type="Rhea" id="RHEA-COMP:10505"/>
        <dbReference type="ChEBI" id="CHEBI:15378"/>
        <dbReference type="ChEBI" id="CHEBI:29969"/>
        <dbReference type="ChEBI" id="CHEBI:30616"/>
        <dbReference type="ChEBI" id="CHEBI:33019"/>
        <dbReference type="ChEBI" id="CHEBI:57586"/>
        <dbReference type="ChEBI" id="CHEBI:83144"/>
        <dbReference type="ChEBI" id="CHEBI:456215"/>
        <dbReference type="EC" id="6.3.4.15"/>
    </reaction>
</comment>
<dbReference type="SUPFAM" id="SSF50037">
    <property type="entry name" value="C-terminal domain of transcriptional repressors"/>
    <property type="match status" value="1"/>
</dbReference>
<dbReference type="Gene3D" id="1.10.10.10">
    <property type="entry name" value="Winged helix-like DNA-binding domain superfamily/Winged helix DNA-binding domain"/>
    <property type="match status" value="1"/>
</dbReference>
<accession>A0ABW3UDZ0</accession>
<dbReference type="SUPFAM" id="SSF46785">
    <property type="entry name" value="Winged helix' DNA-binding domain"/>
    <property type="match status" value="1"/>
</dbReference>
<keyword evidence="5" id="KW-0238">DNA-binding</keyword>
<evidence type="ECO:0000313" key="7">
    <source>
        <dbReference type="EMBL" id="MFD1218706.1"/>
    </source>
</evidence>
<dbReference type="InterPro" id="IPR045864">
    <property type="entry name" value="aa-tRNA-synth_II/BPL/LPL"/>
</dbReference>
<name>A0ABW3UDZ0_9BACL</name>
<dbReference type="EMBL" id="JBHTLU010000005">
    <property type="protein sequence ID" value="MFD1218706.1"/>
    <property type="molecule type" value="Genomic_DNA"/>
</dbReference>
<dbReference type="Gene3D" id="3.30.930.10">
    <property type="entry name" value="Bira Bifunctional Protein, Domain 2"/>
    <property type="match status" value="1"/>
</dbReference>
<comment type="function">
    <text evidence="5">Acts both as a biotin--[acetyl-CoA-carboxylase] ligase and a repressor.</text>
</comment>
<keyword evidence="5" id="KW-0804">Transcription</keyword>
<dbReference type="InterPro" id="IPR004143">
    <property type="entry name" value="BPL_LPL_catalytic"/>
</dbReference>
<feature type="binding site" evidence="5">
    <location>
        <position position="187"/>
    </location>
    <ligand>
        <name>biotin</name>
        <dbReference type="ChEBI" id="CHEBI:57586"/>
    </ligand>
</feature>
<dbReference type="Pfam" id="PF02237">
    <property type="entry name" value="BPL_C"/>
    <property type="match status" value="1"/>
</dbReference>